<feature type="domain" description="Protein kinase" evidence="1">
    <location>
        <begin position="1"/>
        <end position="306"/>
    </location>
</feature>
<proteinExistence type="predicted"/>
<gene>
    <name evidence="2" type="ORF">N658DRAFT_517964</name>
</gene>
<evidence type="ECO:0000259" key="1">
    <source>
        <dbReference type="PROSITE" id="PS50011"/>
    </source>
</evidence>
<name>A0AAN6PVD9_9PEZI</name>
<organism evidence="2 3">
    <name type="scientific">Parathielavia hyrcaniae</name>
    <dbReference type="NCBI Taxonomy" id="113614"/>
    <lineage>
        <taxon>Eukaryota</taxon>
        <taxon>Fungi</taxon>
        <taxon>Dikarya</taxon>
        <taxon>Ascomycota</taxon>
        <taxon>Pezizomycotina</taxon>
        <taxon>Sordariomycetes</taxon>
        <taxon>Sordariomycetidae</taxon>
        <taxon>Sordariales</taxon>
        <taxon>Chaetomiaceae</taxon>
        <taxon>Parathielavia</taxon>
    </lineage>
</organism>
<dbReference type="EMBL" id="MU863658">
    <property type="protein sequence ID" value="KAK4098483.1"/>
    <property type="molecule type" value="Genomic_DNA"/>
</dbReference>
<comment type="caution">
    <text evidence="2">The sequence shown here is derived from an EMBL/GenBank/DDBJ whole genome shotgun (WGS) entry which is preliminary data.</text>
</comment>
<reference evidence="2" key="1">
    <citation type="journal article" date="2023" name="Mol. Phylogenet. Evol.">
        <title>Genome-scale phylogeny and comparative genomics of the fungal order Sordariales.</title>
        <authorList>
            <person name="Hensen N."/>
            <person name="Bonometti L."/>
            <person name="Westerberg I."/>
            <person name="Brannstrom I.O."/>
            <person name="Guillou S."/>
            <person name="Cros-Aarteil S."/>
            <person name="Calhoun S."/>
            <person name="Haridas S."/>
            <person name="Kuo A."/>
            <person name="Mondo S."/>
            <person name="Pangilinan J."/>
            <person name="Riley R."/>
            <person name="LaButti K."/>
            <person name="Andreopoulos B."/>
            <person name="Lipzen A."/>
            <person name="Chen C."/>
            <person name="Yan M."/>
            <person name="Daum C."/>
            <person name="Ng V."/>
            <person name="Clum A."/>
            <person name="Steindorff A."/>
            <person name="Ohm R.A."/>
            <person name="Martin F."/>
            <person name="Silar P."/>
            <person name="Natvig D.O."/>
            <person name="Lalanne C."/>
            <person name="Gautier V."/>
            <person name="Ament-Velasquez S.L."/>
            <person name="Kruys A."/>
            <person name="Hutchinson M.I."/>
            <person name="Powell A.J."/>
            <person name="Barry K."/>
            <person name="Miller A.N."/>
            <person name="Grigoriev I.V."/>
            <person name="Debuchy R."/>
            <person name="Gladieux P."/>
            <person name="Hiltunen Thoren M."/>
            <person name="Johannesson H."/>
        </authorList>
    </citation>
    <scope>NUCLEOTIDE SEQUENCE</scope>
    <source>
        <strain evidence="2">CBS 757.83</strain>
    </source>
</reference>
<dbReference type="Pfam" id="PF00069">
    <property type="entry name" value="Pkinase"/>
    <property type="match status" value="1"/>
</dbReference>
<dbReference type="Gene3D" id="1.10.510.10">
    <property type="entry name" value="Transferase(Phosphotransferase) domain 1"/>
    <property type="match status" value="1"/>
</dbReference>
<dbReference type="GO" id="GO:0005524">
    <property type="term" value="F:ATP binding"/>
    <property type="evidence" value="ECO:0007669"/>
    <property type="project" value="InterPro"/>
</dbReference>
<keyword evidence="3" id="KW-1185">Reference proteome</keyword>
<protein>
    <recommendedName>
        <fullName evidence="1">Protein kinase domain-containing protein</fullName>
    </recommendedName>
</protein>
<dbReference type="GO" id="GO:0004672">
    <property type="term" value="F:protein kinase activity"/>
    <property type="evidence" value="ECO:0007669"/>
    <property type="project" value="InterPro"/>
</dbReference>
<dbReference type="InterPro" id="IPR011009">
    <property type="entry name" value="Kinase-like_dom_sf"/>
</dbReference>
<dbReference type="PROSITE" id="PS50011">
    <property type="entry name" value="PROTEIN_KINASE_DOM"/>
    <property type="match status" value="1"/>
</dbReference>
<sequence length="309" mass="34222">MTSSISGTSSRRYVQGEVLHHNEHGKPTVFKATPSFSSKNRSRCSICPDASRTSLHSRRLRVPVDFSPEDHTVVYRYFKDTLLDLMRADPDFPPTVLKKILRHVGEAIQESHTKNWLHLGTLSTAQKMGNKTVTDAALGDFGISYKLETAIPLRTGLTAPGNFMWRSPEGQTGSGMTKASDIFSYGLVCIYALGDGDLLLLEEEKTFAELAAAGIAPHEEILVRHFTYFGPANEGRLKQVDSREHSTLMEASAIAEVAVKNEPEMRFKVWGTELGEAALDMILSEMTQPDPAARPTIDEVLGSSWWQEP</sequence>
<dbReference type="AlphaFoldDB" id="A0AAN6PVD9"/>
<reference evidence="2" key="2">
    <citation type="submission" date="2023-05" db="EMBL/GenBank/DDBJ databases">
        <authorList>
            <consortium name="Lawrence Berkeley National Laboratory"/>
            <person name="Steindorff A."/>
            <person name="Hensen N."/>
            <person name="Bonometti L."/>
            <person name="Westerberg I."/>
            <person name="Brannstrom I.O."/>
            <person name="Guillou S."/>
            <person name="Cros-Aarteil S."/>
            <person name="Calhoun S."/>
            <person name="Haridas S."/>
            <person name="Kuo A."/>
            <person name="Mondo S."/>
            <person name="Pangilinan J."/>
            <person name="Riley R."/>
            <person name="Labutti K."/>
            <person name="Andreopoulos B."/>
            <person name="Lipzen A."/>
            <person name="Chen C."/>
            <person name="Yanf M."/>
            <person name="Daum C."/>
            <person name="Ng V."/>
            <person name="Clum A."/>
            <person name="Ohm R."/>
            <person name="Martin F."/>
            <person name="Silar P."/>
            <person name="Natvig D."/>
            <person name="Lalanne C."/>
            <person name="Gautier V."/>
            <person name="Ament-Velasquez S.L."/>
            <person name="Kruys A."/>
            <person name="Hutchinson M.I."/>
            <person name="Powell A.J."/>
            <person name="Barry K."/>
            <person name="Miller A.N."/>
            <person name="Grigoriev I.V."/>
            <person name="Debuchy R."/>
            <person name="Gladieux P."/>
            <person name="Thoren M.H."/>
            <person name="Johannesson H."/>
        </authorList>
    </citation>
    <scope>NUCLEOTIDE SEQUENCE</scope>
    <source>
        <strain evidence="2">CBS 757.83</strain>
    </source>
</reference>
<evidence type="ECO:0000313" key="2">
    <source>
        <dbReference type="EMBL" id="KAK4098483.1"/>
    </source>
</evidence>
<dbReference type="InterPro" id="IPR000719">
    <property type="entry name" value="Prot_kinase_dom"/>
</dbReference>
<evidence type="ECO:0000313" key="3">
    <source>
        <dbReference type="Proteomes" id="UP001305647"/>
    </source>
</evidence>
<dbReference type="Proteomes" id="UP001305647">
    <property type="component" value="Unassembled WGS sequence"/>
</dbReference>
<dbReference type="SMART" id="SM00220">
    <property type="entry name" value="S_TKc"/>
    <property type="match status" value="1"/>
</dbReference>
<dbReference type="SUPFAM" id="SSF56112">
    <property type="entry name" value="Protein kinase-like (PK-like)"/>
    <property type="match status" value="1"/>
</dbReference>
<accession>A0AAN6PVD9</accession>